<dbReference type="EMBL" id="JBEYXV010000026">
    <property type="protein sequence ID" value="MEU6826350.1"/>
    <property type="molecule type" value="Genomic_DNA"/>
</dbReference>
<keyword evidence="3" id="KW-1185">Reference proteome</keyword>
<feature type="compositionally biased region" description="Basic and acidic residues" evidence="1">
    <location>
        <begin position="162"/>
        <end position="190"/>
    </location>
</feature>
<dbReference type="RefSeq" id="WP_359357472.1">
    <property type="nucleotide sequence ID" value="NZ_JBEYXV010000026.1"/>
</dbReference>
<evidence type="ECO:0000256" key="1">
    <source>
        <dbReference type="SAM" id="MobiDB-lite"/>
    </source>
</evidence>
<protein>
    <submittedName>
        <fullName evidence="2">DUF1269 domain-containing protein</fullName>
    </submittedName>
</protein>
<gene>
    <name evidence="2" type="ORF">ABZ921_37540</name>
</gene>
<feature type="region of interest" description="Disordered" evidence="1">
    <location>
        <begin position="161"/>
        <end position="197"/>
    </location>
</feature>
<name>A0ABV3BZA8_9ACTN</name>
<organism evidence="2 3">
    <name type="scientific">Streptomyces atriruber</name>
    <dbReference type="NCBI Taxonomy" id="545121"/>
    <lineage>
        <taxon>Bacteria</taxon>
        <taxon>Bacillati</taxon>
        <taxon>Actinomycetota</taxon>
        <taxon>Actinomycetes</taxon>
        <taxon>Kitasatosporales</taxon>
        <taxon>Streptomycetaceae</taxon>
        <taxon>Streptomyces</taxon>
    </lineage>
</organism>
<accession>A0ABV3BZA8</accession>
<proteinExistence type="predicted"/>
<reference evidence="2 3" key="1">
    <citation type="submission" date="2024-06" db="EMBL/GenBank/DDBJ databases">
        <title>The Natural Products Discovery Center: Release of the First 8490 Sequenced Strains for Exploring Actinobacteria Biosynthetic Diversity.</title>
        <authorList>
            <person name="Kalkreuter E."/>
            <person name="Kautsar S.A."/>
            <person name="Yang D."/>
            <person name="Bader C.D."/>
            <person name="Teijaro C.N."/>
            <person name="Fluegel L."/>
            <person name="Davis C.M."/>
            <person name="Simpson J.R."/>
            <person name="Lauterbach L."/>
            <person name="Steele A.D."/>
            <person name="Gui C."/>
            <person name="Meng S."/>
            <person name="Li G."/>
            <person name="Viehrig K."/>
            <person name="Ye F."/>
            <person name="Su P."/>
            <person name="Kiefer A.F."/>
            <person name="Nichols A."/>
            <person name="Cepeda A.J."/>
            <person name="Yan W."/>
            <person name="Fan B."/>
            <person name="Jiang Y."/>
            <person name="Adhikari A."/>
            <person name="Zheng C.-J."/>
            <person name="Schuster L."/>
            <person name="Cowan T.M."/>
            <person name="Smanski M.J."/>
            <person name="Chevrette M.G."/>
            <person name="De Carvalho L.P.S."/>
            <person name="Shen B."/>
        </authorList>
    </citation>
    <scope>NUCLEOTIDE SEQUENCE [LARGE SCALE GENOMIC DNA]</scope>
    <source>
        <strain evidence="2 3">NPDC046838</strain>
    </source>
</reference>
<comment type="caution">
    <text evidence="2">The sequence shown here is derived from an EMBL/GenBank/DDBJ whole genome shotgun (WGS) entry which is preliminary data.</text>
</comment>
<dbReference type="Proteomes" id="UP001551176">
    <property type="component" value="Unassembled WGS sequence"/>
</dbReference>
<evidence type="ECO:0000313" key="2">
    <source>
        <dbReference type="EMBL" id="MEU6826350.1"/>
    </source>
</evidence>
<sequence>MGTIGPIQLLTVEFGPTAKFEGRVIEELIILESNGQIRVLDMLFVQKEIDGRLIALDYQAEDMGDTVAALLGISRDSMRGAEELYPSVSEGNAFGLTRAEIRETAQELEPGTAAAFILFEHVWAKYLRAAIRNAGGVPVAEGFLTEEALLPIAAELVAAADQRGEPVSSRDRDHTAHAPETTAKEPENKNKTRIRRK</sequence>
<evidence type="ECO:0000313" key="3">
    <source>
        <dbReference type="Proteomes" id="UP001551176"/>
    </source>
</evidence>